<dbReference type="InterPro" id="IPR005804">
    <property type="entry name" value="FA_desaturase_dom"/>
</dbReference>
<dbReference type="PANTHER" id="PTHR36459">
    <property type="entry name" value="ORF"/>
    <property type="match status" value="1"/>
</dbReference>
<evidence type="ECO:0000256" key="1">
    <source>
        <dbReference type="SAM" id="MobiDB-lite"/>
    </source>
</evidence>
<name>A0A9P5D012_9EURO</name>
<keyword evidence="2" id="KW-0812">Transmembrane</keyword>
<organism evidence="4 5">
    <name type="scientific">Trichophyton interdigitale</name>
    <dbReference type="NCBI Taxonomy" id="101480"/>
    <lineage>
        <taxon>Eukaryota</taxon>
        <taxon>Fungi</taxon>
        <taxon>Dikarya</taxon>
        <taxon>Ascomycota</taxon>
        <taxon>Pezizomycotina</taxon>
        <taxon>Eurotiomycetes</taxon>
        <taxon>Eurotiomycetidae</taxon>
        <taxon>Onygenales</taxon>
        <taxon>Arthrodermataceae</taxon>
        <taxon>Trichophyton</taxon>
    </lineage>
</organism>
<feature type="compositionally biased region" description="Polar residues" evidence="1">
    <location>
        <begin position="197"/>
        <end position="214"/>
    </location>
</feature>
<accession>A0A9P5D012</accession>
<dbReference type="PANTHER" id="PTHR36459:SF1">
    <property type="entry name" value="FATTY ACID DESATURASE DOMAIN-CONTAINING PROTEIN-RELATED"/>
    <property type="match status" value="1"/>
</dbReference>
<feature type="compositionally biased region" description="Acidic residues" evidence="1">
    <location>
        <begin position="67"/>
        <end position="109"/>
    </location>
</feature>
<dbReference type="EMBL" id="JAAQVJ010000049">
    <property type="protein sequence ID" value="KAF3897664.1"/>
    <property type="molecule type" value="Genomic_DNA"/>
</dbReference>
<proteinExistence type="predicted"/>
<gene>
    <name evidence="4" type="ORF">GY632_2176</name>
</gene>
<feature type="domain" description="Fatty acid desaturase" evidence="3">
    <location>
        <begin position="324"/>
        <end position="542"/>
    </location>
</feature>
<keyword evidence="2" id="KW-1133">Transmembrane helix</keyword>
<evidence type="ECO:0000256" key="2">
    <source>
        <dbReference type="SAM" id="Phobius"/>
    </source>
</evidence>
<evidence type="ECO:0000313" key="5">
    <source>
        <dbReference type="Proteomes" id="UP000749309"/>
    </source>
</evidence>
<feature type="region of interest" description="Disordered" evidence="1">
    <location>
        <begin position="197"/>
        <end position="241"/>
    </location>
</feature>
<dbReference type="GO" id="GO:0006629">
    <property type="term" value="P:lipid metabolic process"/>
    <property type="evidence" value="ECO:0007669"/>
    <property type="project" value="InterPro"/>
</dbReference>
<feature type="transmembrane region" description="Helical" evidence="2">
    <location>
        <begin position="414"/>
        <end position="433"/>
    </location>
</feature>
<evidence type="ECO:0000313" key="4">
    <source>
        <dbReference type="EMBL" id="KAF3897664.1"/>
    </source>
</evidence>
<feature type="compositionally biased region" description="Basic and acidic residues" evidence="1">
    <location>
        <begin position="228"/>
        <end position="241"/>
    </location>
</feature>
<keyword evidence="2" id="KW-0472">Membrane</keyword>
<comment type="caution">
    <text evidence="4">The sequence shown here is derived from an EMBL/GenBank/DDBJ whole genome shotgun (WGS) entry which is preliminary data.</text>
</comment>
<dbReference type="Proteomes" id="UP000749309">
    <property type="component" value="Unassembled WGS sequence"/>
</dbReference>
<feature type="region of interest" description="Disordered" evidence="1">
    <location>
        <begin position="59"/>
        <end position="110"/>
    </location>
</feature>
<sequence length="617" mass="71164">MDRKMSCEQWSVFYSCGCEVVLRRDSPDCDGTCGDDETLVFLPDETSLDVCGDCNCGPVYMSPPSSSEEEDDDDDDDDEQEEAEAGDEDKDQNEDGEDEDEEDEELPLGEEEKGVRVFLHFHLDAGGFVEELDSRDLPESIIAVNSPATASYQPPADQVEFEPWTPKKMDPASYVDPNLTQPDLLVLKCLLRDAEQTQTQTQTSNGLASSNNTDRASGRRTRTGRSNASDDRASGDAEDEQKTIERLRNLNDPAHADFDPTVFVSWDTQKLPFPAVVQQWLIRPYIARARRLVRVETDVAMLTHLLLYFSTSVLSAVLLFYRFSWLHGVLHWLVQAWYMGTYTLMMHQHIHMGGILNRRYWLFDMLFPYITNPLMGHTWNSYYYHHVKHHHVEGNGPEDLSSTIRYQRDELRDFLAYVGRFLFLVWIELPLYFAQKGKYGMAAKAAGWELSTYAVLAVLFVRVDARATVFVFLLPLLLMRIAMMVGNWGQHALVDEADPTSDFRSSITLIDVPSNRFCFNDGYHTSHHLNPRRHWREHPVAFLTQRQRYSQEQALVFRNIDYIMMTVKLLQKDYDYLARCLVPIGEKQISMTMQERAAMLRTKTRRFSEKEIARLFK</sequence>
<dbReference type="AlphaFoldDB" id="A0A9P5D012"/>
<protein>
    <submittedName>
        <fullName evidence="4">Acylamide-delta3(E)-desaturase</fullName>
    </submittedName>
</protein>
<reference evidence="4" key="1">
    <citation type="submission" date="2020-03" db="EMBL/GenBank/DDBJ databases">
        <title>Whole Genome Sequence of Trichophyton interdigitale from India.</title>
        <authorList>
            <person name="Kumar P."/>
        </authorList>
    </citation>
    <scope>NUCLEOTIDE SEQUENCE</scope>
    <source>
        <strain evidence="4">UCMS-IGIB-CI14</strain>
    </source>
</reference>
<evidence type="ECO:0000259" key="3">
    <source>
        <dbReference type="Pfam" id="PF00487"/>
    </source>
</evidence>
<dbReference type="Pfam" id="PF00487">
    <property type="entry name" value="FA_desaturase"/>
    <property type="match status" value="1"/>
</dbReference>
<feature type="transmembrane region" description="Helical" evidence="2">
    <location>
        <begin position="329"/>
        <end position="350"/>
    </location>
</feature>
<feature type="transmembrane region" description="Helical" evidence="2">
    <location>
        <begin position="299"/>
        <end position="323"/>
    </location>
</feature>